<evidence type="ECO:0000313" key="4">
    <source>
        <dbReference type="Proteomes" id="UP000193467"/>
    </source>
</evidence>
<gene>
    <name evidence="3" type="ORF">BCR35DRAFT_333274</name>
</gene>
<feature type="chain" id="PRO_5012395360" evidence="2">
    <location>
        <begin position="22"/>
        <end position="203"/>
    </location>
</feature>
<dbReference type="Proteomes" id="UP000193467">
    <property type="component" value="Unassembled WGS sequence"/>
</dbReference>
<dbReference type="EMBL" id="MCGR01000040">
    <property type="protein sequence ID" value="ORY74733.1"/>
    <property type="molecule type" value="Genomic_DNA"/>
</dbReference>
<sequence>MLFTSFTKFAVLASLASSAFALPAVRAEGEDLSLDKRHYKKKTCKVSTTLGTCKSSIIKRKTELSVKLGALSNPSAHAVSAIVVPCVNGIIADVRVATSALGAAKASIDIDLDIQATASLIAGIINAVLGCLSPVVKLLVKLPLLGALLLPVFATLNVVLCALLSIVSGLVPGVFGVLTETLGGVTATLKTIGLGGVCSLLSL</sequence>
<keyword evidence="1" id="KW-0472">Membrane</keyword>
<evidence type="ECO:0000313" key="3">
    <source>
        <dbReference type="EMBL" id="ORY74733.1"/>
    </source>
</evidence>
<keyword evidence="2" id="KW-0732">Signal</keyword>
<protein>
    <submittedName>
        <fullName evidence="3">Uncharacterized protein</fullName>
    </submittedName>
</protein>
<reference evidence="3 4" key="1">
    <citation type="submission" date="2016-07" db="EMBL/GenBank/DDBJ databases">
        <title>Pervasive Adenine N6-methylation of Active Genes in Fungi.</title>
        <authorList>
            <consortium name="DOE Joint Genome Institute"/>
            <person name="Mondo S.J."/>
            <person name="Dannebaum R.O."/>
            <person name="Kuo R.C."/>
            <person name="Labutti K."/>
            <person name="Haridas S."/>
            <person name="Kuo A."/>
            <person name="Salamov A."/>
            <person name="Ahrendt S.R."/>
            <person name="Lipzen A."/>
            <person name="Sullivan W."/>
            <person name="Andreopoulos W.B."/>
            <person name="Clum A."/>
            <person name="Lindquist E."/>
            <person name="Daum C."/>
            <person name="Ramamoorthy G.K."/>
            <person name="Gryganskyi A."/>
            <person name="Culley D."/>
            <person name="Magnuson J.K."/>
            <person name="James T.Y."/>
            <person name="O'Malley M.A."/>
            <person name="Stajich J.E."/>
            <person name="Spatafora J.W."/>
            <person name="Visel A."/>
            <person name="Grigoriev I.V."/>
        </authorList>
    </citation>
    <scope>NUCLEOTIDE SEQUENCE [LARGE SCALE GENOMIC DNA]</scope>
    <source>
        <strain evidence="3 4">62-1032</strain>
    </source>
</reference>
<keyword evidence="1" id="KW-0812">Transmembrane</keyword>
<evidence type="ECO:0000256" key="1">
    <source>
        <dbReference type="SAM" id="Phobius"/>
    </source>
</evidence>
<keyword evidence="1" id="KW-1133">Transmembrane helix</keyword>
<feature type="transmembrane region" description="Helical" evidence="1">
    <location>
        <begin position="147"/>
        <end position="171"/>
    </location>
</feature>
<feature type="signal peptide" evidence="2">
    <location>
        <begin position="1"/>
        <end position="21"/>
    </location>
</feature>
<accession>A0A1Y2ET45</accession>
<proteinExistence type="predicted"/>
<evidence type="ECO:0000256" key="2">
    <source>
        <dbReference type="SAM" id="SignalP"/>
    </source>
</evidence>
<name>A0A1Y2ET45_9BASI</name>
<comment type="caution">
    <text evidence="3">The sequence shown here is derived from an EMBL/GenBank/DDBJ whole genome shotgun (WGS) entry which is preliminary data.</text>
</comment>
<feature type="transmembrane region" description="Helical" evidence="1">
    <location>
        <begin position="120"/>
        <end position="140"/>
    </location>
</feature>
<keyword evidence="4" id="KW-1185">Reference proteome</keyword>
<organism evidence="3 4">
    <name type="scientific">Leucosporidium creatinivorum</name>
    <dbReference type="NCBI Taxonomy" id="106004"/>
    <lineage>
        <taxon>Eukaryota</taxon>
        <taxon>Fungi</taxon>
        <taxon>Dikarya</taxon>
        <taxon>Basidiomycota</taxon>
        <taxon>Pucciniomycotina</taxon>
        <taxon>Microbotryomycetes</taxon>
        <taxon>Leucosporidiales</taxon>
        <taxon>Leucosporidium</taxon>
    </lineage>
</organism>
<dbReference type="InParanoid" id="A0A1Y2ET45"/>
<dbReference type="AlphaFoldDB" id="A0A1Y2ET45"/>